<dbReference type="Pfam" id="PF16992">
    <property type="entry name" value="RNA_pol_RpbG"/>
    <property type="match status" value="1"/>
</dbReference>
<comment type="caution">
    <text evidence="1">The sequence shown here is derived from an EMBL/GenBank/DDBJ whole genome shotgun (WGS) entry which is preliminary data.</text>
</comment>
<evidence type="ECO:0000313" key="1">
    <source>
        <dbReference type="EMBL" id="RLE49332.1"/>
    </source>
</evidence>
<sequence length="123" mass="13965">MSMWTKAKVTGIERSEIQGVLIAKLESEEGLNISLEYPSSLYTVNVGEELNVFLGKNEPRNVPDDALLMCGHIFKIIREEKLCTLYISVGGYQVRFNIPSSLESWFHDLNYMDLVYIALSRSS</sequence>
<dbReference type="EMBL" id="QMQV01000040">
    <property type="protein sequence ID" value="RLE49332.1"/>
    <property type="molecule type" value="Genomic_DNA"/>
</dbReference>
<dbReference type="Gene3D" id="2.40.50.140">
    <property type="entry name" value="Nucleic acid-binding proteins"/>
    <property type="match status" value="1"/>
</dbReference>
<accession>A0A497EQI8</accession>
<dbReference type="InterPro" id="IPR012340">
    <property type="entry name" value="NA-bd_OB-fold"/>
</dbReference>
<gene>
    <name evidence="1" type="ORF">DRJ31_05275</name>
</gene>
<reference evidence="1 2" key="1">
    <citation type="submission" date="2018-06" db="EMBL/GenBank/DDBJ databases">
        <title>Extensive metabolic versatility and redundancy in microbially diverse, dynamic hydrothermal sediments.</title>
        <authorList>
            <person name="Dombrowski N."/>
            <person name="Teske A."/>
            <person name="Baker B.J."/>
        </authorList>
    </citation>
    <scope>NUCLEOTIDE SEQUENCE [LARGE SCALE GENOMIC DNA]</scope>
    <source>
        <strain evidence="1">B66_G16</strain>
    </source>
</reference>
<name>A0A497EQI8_9CREN</name>
<dbReference type="InterPro" id="IPR031555">
    <property type="entry name" value="RNA_pol_Rpo8"/>
</dbReference>
<evidence type="ECO:0000313" key="2">
    <source>
        <dbReference type="Proteomes" id="UP000278475"/>
    </source>
</evidence>
<dbReference type="Proteomes" id="UP000278475">
    <property type="component" value="Unassembled WGS sequence"/>
</dbReference>
<protein>
    <submittedName>
        <fullName evidence="1">Uncharacterized protein</fullName>
    </submittedName>
</protein>
<dbReference type="AlphaFoldDB" id="A0A497EQI8"/>
<proteinExistence type="predicted"/>
<organism evidence="1 2">
    <name type="scientific">Thermoproteota archaeon</name>
    <dbReference type="NCBI Taxonomy" id="2056631"/>
    <lineage>
        <taxon>Archaea</taxon>
        <taxon>Thermoproteota</taxon>
    </lineage>
</organism>